<protein>
    <recommendedName>
        <fullName evidence="3">Peptidase A2 domain-containing protein</fullName>
    </recommendedName>
</protein>
<name>A0A225UPK8_9STRA</name>
<reference evidence="2" key="1">
    <citation type="submission" date="2017-03" db="EMBL/GenBank/DDBJ databases">
        <title>Phytopthora megakarya and P. palmivora, two closely related causual agents of cacao black pod achieved similar genome size and gene model numbers by different mechanisms.</title>
        <authorList>
            <person name="Ali S."/>
            <person name="Shao J."/>
            <person name="Larry D.J."/>
            <person name="Kronmiller B."/>
            <person name="Shen D."/>
            <person name="Strem M.D."/>
            <person name="Melnick R.L."/>
            <person name="Guiltinan M.J."/>
            <person name="Tyler B.M."/>
            <person name="Meinhardt L.W."/>
            <person name="Bailey B.A."/>
        </authorList>
    </citation>
    <scope>NUCLEOTIDE SEQUENCE [LARGE SCALE GENOMIC DNA]</scope>
    <source>
        <strain evidence="2">zdho120</strain>
    </source>
</reference>
<evidence type="ECO:0008006" key="3">
    <source>
        <dbReference type="Google" id="ProtNLM"/>
    </source>
</evidence>
<accession>A0A225UPK8</accession>
<gene>
    <name evidence="1" type="ORF">PHMEG_00035746</name>
</gene>
<evidence type="ECO:0000313" key="2">
    <source>
        <dbReference type="Proteomes" id="UP000198211"/>
    </source>
</evidence>
<dbReference type="CDD" id="cd00303">
    <property type="entry name" value="retropepsin_like"/>
    <property type="match status" value="1"/>
</dbReference>
<comment type="caution">
    <text evidence="1">The sequence shown here is derived from an EMBL/GenBank/DDBJ whole genome shotgun (WGS) entry which is preliminary data.</text>
</comment>
<dbReference type="GO" id="GO:0006508">
    <property type="term" value="P:proteolysis"/>
    <property type="evidence" value="ECO:0007669"/>
    <property type="project" value="InterPro"/>
</dbReference>
<dbReference type="GO" id="GO:0004190">
    <property type="term" value="F:aspartic-type endopeptidase activity"/>
    <property type="evidence" value="ECO:0007669"/>
    <property type="project" value="InterPro"/>
</dbReference>
<dbReference type="OrthoDB" id="84413at2759"/>
<sequence>MVPASQNAKISGRINHERAILLLDTGAEVSILDTAFARRTKIKTTLAGYLVYFFDIWIGDLSGQNAILGMDFMVPAGVRIDLADGSMRLPDEVGILLNGRKRLYGEK</sequence>
<dbReference type="Proteomes" id="UP000198211">
    <property type="component" value="Unassembled WGS sequence"/>
</dbReference>
<evidence type="ECO:0000313" key="1">
    <source>
        <dbReference type="EMBL" id="OWY94496.1"/>
    </source>
</evidence>
<dbReference type="PROSITE" id="PS00141">
    <property type="entry name" value="ASP_PROTEASE"/>
    <property type="match status" value="1"/>
</dbReference>
<dbReference type="InterPro" id="IPR021109">
    <property type="entry name" value="Peptidase_aspartic_dom_sf"/>
</dbReference>
<dbReference type="InterPro" id="IPR001969">
    <property type="entry name" value="Aspartic_peptidase_AS"/>
</dbReference>
<dbReference type="AlphaFoldDB" id="A0A225UPK8"/>
<dbReference type="SUPFAM" id="SSF50630">
    <property type="entry name" value="Acid proteases"/>
    <property type="match status" value="1"/>
</dbReference>
<dbReference type="EMBL" id="NBNE01014282">
    <property type="protein sequence ID" value="OWY94496.1"/>
    <property type="molecule type" value="Genomic_DNA"/>
</dbReference>
<dbReference type="Gene3D" id="2.40.70.10">
    <property type="entry name" value="Acid Proteases"/>
    <property type="match status" value="1"/>
</dbReference>
<proteinExistence type="predicted"/>
<keyword evidence="2" id="KW-1185">Reference proteome</keyword>
<feature type="non-terminal residue" evidence="1">
    <location>
        <position position="107"/>
    </location>
</feature>
<organism evidence="1 2">
    <name type="scientific">Phytophthora megakarya</name>
    <dbReference type="NCBI Taxonomy" id="4795"/>
    <lineage>
        <taxon>Eukaryota</taxon>
        <taxon>Sar</taxon>
        <taxon>Stramenopiles</taxon>
        <taxon>Oomycota</taxon>
        <taxon>Peronosporomycetes</taxon>
        <taxon>Peronosporales</taxon>
        <taxon>Peronosporaceae</taxon>
        <taxon>Phytophthora</taxon>
    </lineage>
</organism>